<dbReference type="EMBL" id="BARU01034597">
    <property type="protein sequence ID" value="GAH65421.1"/>
    <property type="molecule type" value="Genomic_DNA"/>
</dbReference>
<evidence type="ECO:0000313" key="1">
    <source>
        <dbReference type="EMBL" id="GAH65421.1"/>
    </source>
</evidence>
<comment type="caution">
    <text evidence="1">The sequence shown here is derived from an EMBL/GenBank/DDBJ whole genome shotgun (WGS) entry which is preliminary data.</text>
</comment>
<name>X1H5G3_9ZZZZ</name>
<proteinExistence type="predicted"/>
<sequence length="82" mass="9198">SSQESKESNLVCPKCGAEYYHWFGDYVEEAGIDKFTFTTSEDPQFAFGKCQFCGAGLRPTGKSWKRIKWIKLTGGGYKATLD</sequence>
<protein>
    <submittedName>
        <fullName evidence="1">Uncharacterized protein</fullName>
    </submittedName>
</protein>
<dbReference type="AlphaFoldDB" id="X1H5G3"/>
<gene>
    <name evidence="1" type="ORF">S03H2_54283</name>
</gene>
<organism evidence="1">
    <name type="scientific">marine sediment metagenome</name>
    <dbReference type="NCBI Taxonomy" id="412755"/>
    <lineage>
        <taxon>unclassified sequences</taxon>
        <taxon>metagenomes</taxon>
        <taxon>ecological metagenomes</taxon>
    </lineage>
</organism>
<reference evidence="1" key="1">
    <citation type="journal article" date="2014" name="Front. Microbiol.">
        <title>High frequency of phylogenetically diverse reductive dehalogenase-homologous genes in deep subseafloor sedimentary metagenomes.</title>
        <authorList>
            <person name="Kawai M."/>
            <person name="Futagami T."/>
            <person name="Toyoda A."/>
            <person name="Takaki Y."/>
            <person name="Nishi S."/>
            <person name="Hori S."/>
            <person name="Arai W."/>
            <person name="Tsubouchi T."/>
            <person name="Morono Y."/>
            <person name="Uchiyama I."/>
            <person name="Ito T."/>
            <person name="Fujiyama A."/>
            <person name="Inagaki F."/>
            <person name="Takami H."/>
        </authorList>
    </citation>
    <scope>NUCLEOTIDE SEQUENCE</scope>
    <source>
        <strain evidence="1">Expedition CK06-06</strain>
    </source>
</reference>
<feature type="non-terminal residue" evidence="1">
    <location>
        <position position="1"/>
    </location>
</feature>
<accession>X1H5G3</accession>